<feature type="transmembrane region" description="Helical" evidence="4">
    <location>
        <begin position="162"/>
        <end position="181"/>
    </location>
</feature>
<proteinExistence type="inferred from homology"/>
<reference evidence="7" key="1">
    <citation type="journal article" date="2019" name="Int. J. Syst. Evol. Microbiol.">
        <title>The Global Catalogue of Microorganisms (GCM) 10K type strain sequencing project: providing services to taxonomists for standard genome sequencing and annotation.</title>
        <authorList>
            <consortium name="The Broad Institute Genomics Platform"/>
            <consortium name="The Broad Institute Genome Sequencing Center for Infectious Disease"/>
            <person name="Wu L."/>
            <person name="Ma J."/>
        </authorList>
    </citation>
    <scope>NUCLEOTIDE SEQUENCE [LARGE SCALE GENOMIC DNA]</scope>
    <source>
        <strain evidence="7">JCM 11650</strain>
    </source>
</reference>
<name>A0ABV9GZS0_9BURK</name>
<evidence type="ECO:0000256" key="1">
    <source>
        <dbReference type="ARBA" id="ARBA00022500"/>
    </source>
</evidence>
<accession>A0ABV9GZS0</accession>
<feature type="transmembrane region" description="Helical" evidence="4">
    <location>
        <begin position="32"/>
        <end position="52"/>
    </location>
</feature>
<comment type="caution">
    <text evidence="6">The sequence shown here is derived from an EMBL/GenBank/DDBJ whole genome shotgun (WGS) entry which is preliminary data.</text>
</comment>
<dbReference type="PANTHER" id="PTHR43531:SF11">
    <property type="entry name" value="METHYL-ACCEPTING CHEMOTAXIS PROTEIN 3"/>
    <property type="match status" value="1"/>
</dbReference>
<evidence type="ECO:0000259" key="5">
    <source>
        <dbReference type="PROSITE" id="PS50111"/>
    </source>
</evidence>
<evidence type="ECO:0000256" key="3">
    <source>
        <dbReference type="PROSITE-ProRule" id="PRU00284"/>
    </source>
</evidence>
<comment type="similarity">
    <text evidence="2">Belongs to the methyl-accepting chemotaxis (MCP) protein family.</text>
</comment>
<feature type="transmembrane region" description="Helical" evidence="4">
    <location>
        <begin position="58"/>
        <end position="76"/>
    </location>
</feature>
<dbReference type="CDD" id="cd11386">
    <property type="entry name" value="MCP_signal"/>
    <property type="match status" value="1"/>
</dbReference>
<dbReference type="PANTHER" id="PTHR43531">
    <property type="entry name" value="PROTEIN ICFG"/>
    <property type="match status" value="1"/>
</dbReference>
<keyword evidence="3" id="KW-0807">Transducer</keyword>
<dbReference type="RefSeq" id="WP_377728112.1">
    <property type="nucleotide sequence ID" value="NZ_JBHSEW010000020.1"/>
</dbReference>
<keyword evidence="4" id="KW-0812">Transmembrane</keyword>
<feature type="domain" description="Methyl-accepting transducer" evidence="5">
    <location>
        <begin position="240"/>
        <end position="469"/>
    </location>
</feature>
<dbReference type="Proteomes" id="UP001595967">
    <property type="component" value="Unassembled WGS sequence"/>
</dbReference>
<dbReference type="Pfam" id="PF00015">
    <property type="entry name" value="MCPsignal"/>
    <property type="match status" value="1"/>
</dbReference>
<keyword evidence="7" id="KW-1185">Reference proteome</keyword>
<dbReference type="InterPro" id="IPR004089">
    <property type="entry name" value="MCPsignal_dom"/>
</dbReference>
<dbReference type="InterPro" id="IPR051310">
    <property type="entry name" value="MCP_chemotaxis"/>
</dbReference>
<keyword evidence="4" id="KW-1133">Transmembrane helix</keyword>
<gene>
    <name evidence="6" type="ORF">ACFO3A_15165</name>
</gene>
<evidence type="ECO:0000313" key="7">
    <source>
        <dbReference type="Proteomes" id="UP001595967"/>
    </source>
</evidence>
<feature type="transmembrane region" description="Helical" evidence="4">
    <location>
        <begin position="88"/>
        <end position="118"/>
    </location>
</feature>
<protein>
    <submittedName>
        <fullName evidence="6">Methyl-accepting chemotaxis protein</fullName>
    </submittedName>
</protein>
<keyword evidence="4" id="KW-0472">Membrane</keyword>
<evidence type="ECO:0000256" key="2">
    <source>
        <dbReference type="ARBA" id="ARBA00029447"/>
    </source>
</evidence>
<dbReference type="Gene3D" id="1.10.287.950">
    <property type="entry name" value="Methyl-accepting chemotaxis protein"/>
    <property type="match status" value="1"/>
</dbReference>
<dbReference type="SUPFAM" id="SSF58104">
    <property type="entry name" value="Methyl-accepting chemotaxis protein (MCP) signaling domain"/>
    <property type="match status" value="1"/>
</dbReference>
<dbReference type="PROSITE" id="PS50111">
    <property type="entry name" value="CHEMOTAXIS_TRANSDUC_2"/>
    <property type="match status" value="1"/>
</dbReference>
<evidence type="ECO:0000256" key="4">
    <source>
        <dbReference type="SAM" id="Phobius"/>
    </source>
</evidence>
<keyword evidence="1" id="KW-0145">Chemotaxis</keyword>
<sequence>MPLPALSGSPRPSRAHKTIPETHQAVGYQADALMLCLLLISCLLALPVGWLYSDIAIALLWGSPLALTGVVLFAVARGSALTRYGLTMLLALTVVLHIQVSLGMLEFHFGVFVVLALVMVYRDWRVVLANAVLFAVHHLLFDRLQAWGFGLYCMPQPSFVRIWLHAVYVIVQTGTEIFILMRMSLAFRQGAELQALVEAVQHNGRFSLNVGHLPLHTALGRQLQTLFLHLHDTVQTVRNTVGQVQTAGTEIADGSLDLSARTEAASSALAATMGTASQVLQAVEQTRDLAGQADALTSSAAQIAQSGTTMVQQVVDSMGSIDVQAKQIAEIVAVVDSLAFQTNLLALNAAVEAARAGEQGRGFAVVAEEVRRLALRSADAAKEIRALTQTSADNVAQGVAFSSRALQVMQELLRDSKAAARHMHEIVTATREQSTSMAQISGAIENLETSMAQNAALAEQSNAAATSLREQTERLAASVQAFDD</sequence>
<organism evidence="6 7">
    <name type="scientific">Comamonas nitrativorans</name>
    <dbReference type="NCBI Taxonomy" id="108437"/>
    <lineage>
        <taxon>Bacteria</taxon>
        <taxon>Pseudomonadati</taxon>
        <taxon>Pseudomonadota</taxon>
        <taxon>Betaproteobacteria</taxon>
        <taxon>Burkholderiales</taxon>
        <taxon>Comamonadaceae</taxon>
        <taxon>Comamonas</taxon>
    </lineage>
</organism>
<dbReference type="SMART" id="SM00283">
    <property type="entry name" value="MA"/>
    <property type="match status" value="1"/>
</dbReference>
<dbReference type="EMBL" id="JBHSEW010000020">
    <property type="protein sequence ID" value="MFC4623537.1"/>
    <property type="molecule type" value="Genomic_DNA"/>
</dbReference>
<evidence type="ECO:0000313" key="6">
    <source>
        <dbReference type="EMBL" id="MFC4623537.1"/>
    </source>
</evidence>